<comment type="caution">
    <text evidence="1">The sequence shown here is derived from an EMBL/GenBank/DDBJ whole genome shotgun (WGS) entry which is preliminary data.</text>
</comment>
<name>A0A0E3BP19_9BURK</name>
<protein>
    <submittedName>
        <fullName evidence="1">Uncharacterized protein</fullName>
    </submittedName>
</protein>
<gene>
    <name evidence="1" type="ORF">P245_06400</name>
</gene>
<dbReference type="EMBL" id="AWTN01000056">
    <property type="protein sequence ID" value="KGG95556.1"/>
    <property type="molecule type" value="Genomic_DNA"/>
</dbReference>
<proteinExistence type="predicted"/>
<dbReference type="Proteomes" id="UP000029567">
    <property type="component" value="Unassembled WGS sequence"/>
</dbReference>
<dbReference type="RefSeq" id="WP_034378141.1">
    <property type="nucleotide sequence ID" value="NZ_AWTN01000056.1"/>
</dbReference>
<sequence length="67" mass="7160">MNTSSKVQWFPFLDLQGEPLPDGATASYQELLPGSFDTSAQAMAAAVAAIDQRPEAIGISVKRVEVH</sequence>
<accession>A0A0E3BP19</accession>
<organism evidence="1 2">
    <name type="scientific">Comamonas thiooxydans</name>
    <dbReference type="NCBI Taxonomy" id="363952"/>
    <lineage>
        <taxon>Bacteria</taxon>
        <taxon>Pseudomonadati</taxon>
        <taxon>Pseudomonadota</taxon>
        <taxon>Betaproteobacteria</taxon>
        <taxon>Burkholderiales</taxon>
        <taxon>Comamonadaceae</taxon>
        <taxon>Comamonas</taxon>
    </lineage>
</organism>
<reference evidence="1 2" key="1">
    <citation type="submission" date="2013-09" db="EMBL/GenBank/DDBJ databases">
        <title>High correlation between genotypes and phenotypes of environmental bacteria Comamonas testosteroni strains.</title>
        <authorList>
            <person name="Liu L."/>
            <person name="Zhu W."/>
            <person name="Xia X."/>
            <person name="Xu B."/>
            <person name="Luo M."/>
            <person name="Wang G."/>
        </authorList>
    </citation>
    <scope>NUCLEOTIDE SEQUENCE [LARGE SCALE GENOMIC DNA]</scope>
    <source>
        <strain evidence="1 2">JL14</strain>
    </source>
</reference>
<evidence type="ECO:0000313" key="2">
    <source>
        <dbReference type="Proteomes" id="UP000029567"/>
    </source>
</evidence>
<dbReference type="AlphaFoldDB" id="A0A0E3BP19"/>
<evidence type="ECO:0000313" key="1">
    <source>
        <dbReference type="EMBL" id="KGG95556.1"/>
    </source>
</evidence>